<dbReference type="HOGENOM" id="CLU_041517_0_1_9"/>
<dbReference type="EMBL" id="CP001727">
    <property type="protein sequence ID" value="ACV57557.1"/>
    <property type="molecule type" value="Genomic_DNA"/>
</dbReference>
<dbReference type="GO" id="GO:0015074">
    <property type="term" value="P:DNA integration"/>
    <property type="evidence" value="ECO:0007669"/>
    <property type="project" value="InterPro"/>
</dbReference>
<dbReference type="STRING" id="521098.Aaci_0169"/>
<dbReference type="eggNOG" id="COG2801">
    <property type="taxonomic scope" value="Bacteria"/>
</dbReference>
<dbReference type="PANTHER" id="PTHR35004:SF7">
    <property type="entry name" value="INTEGRASE PROTEIN"/>
    <property type="match status" value="1"/>
</dbReference>
<dbReference type="SUPFAM" id="SSF53098">
    <property type="entry name" value="Ribonuclease H-like"/>
    <property type="match status" value="1"/>
</dbReference>
<name>C8WQQ4_ALIAD</name>
<evidence type="ECO:0000313" key="5">
    <source>
        <dbReference type="Proteomes" id="UP000001917"/>
    </source>
</evidence>
<reference evidence="3 5" key="2">
    <citation type="journal article" date="2010" name="Stand. Genomic Sci.">
        <title>Complete genome sequence of Alicyclobacillus acidocaldarius type strain (104-IA).</title>
        <authorList>
            <person name="Mavromatis K."/>
            <person name="Sikorski J."/>
            <person name="Lapidus A."/>
            <person name="Glavina Del Rio T."/>
            <person name="Copeland A."/>
            <person name="Tice H."/>
            <person name="Cheng J.F."/>
            <person name="Lucas S."/>
            <person name="Chen F."/>
            <person name="Nolan M."/>
            <person name="Bruce D."/>
            <person name="Goodwin L."/>
            <person name="Pitluck S."/>
            <person name="Ivanova N."/>
            <person name="Ovchinnikova G."/>
            <person name="Pati A."/>
            <person name="Chen A."/>
            <person name="Palaniappan K."/>
            <person name="Land M."/>
            <person name="Hauser L."/>
            <person name="Chang Y.J."/>
            <person name="Jeffries C.D."/>
            <person name="Chain P."/>
            <person name="Meincke L."/>
            <person name="Sims D."/>
            <person name="Chertkov O."/>
            <person name="Han C."/>
            <person name="Brettin T."/>
            <person name="Detter J.C."/>
            <person name="Wahrenburg C."/>
            <person name="Rohde M."/>
            <person name="Pukall R."/>
            <person name="Goker M."/>
            <person name="Bristow J."/>
            <person name="Eisen J.A."/>
            <person name="Markowitz V."/>
            <person name="Hugenholtz P."/>
            <person name="Klenk H.P."/>
            <person name="Kyrpides N.C."/>
        </authorList>
    </citation>
    <scope>NUCLEOTIDE SEQUENCE [LARGE SCALE GENOMIC DNA]</scope>
    <source>
        <strain evidence="5">ATCC 27009 / DSM 446 / BCRC 14685 / JCM 5260 / KCTC 1825 / NBRC 15652 / NCIMB 11725 / NRRL B-14509 / 104-IA</strain>
        <strain evidence="3">DSM 446</strain>
    </source>
</reference>
<dbReference type="NCBIfam" id="NF033594">
    <property type="entry name" value="transpos_ISNCY_2"/>
    <property type="match status" value="1"/>
</dbReference>
<dbReference type="InterPro" id="IPR009057">
    <property type="entry name" value="Homeodomain-like_sf"/>
</dbReference>
<dbReference type="PANTHER" id="PTHR35004">
    <property type="entry name" value="TRANSPOSASE RV3428C-RELATED"/>
    <property type="match status" value="1"/>
</dbReference>
<dbReference type="GO" id="GO:0003676">
    <property type="term" value="F:nucleic acid binding"/>
    <property type="evidence" value="ECO:0007669"/>
    <property type="project" value="InterPro"/>
</dbReference>
<dbReference type="Proteomes" id="UP000001917">
    <property type="component" value="Chromosome"/>
</dbReference>
<evidence type="ECO:0000313" key="3">
    <source>
        <dbReference type="EMBL" id="ACV57232.1"/>
    </source>
</evidence>
<dbReference type="EMBL" id="CP001727">
    <property type="protein sequence ID" value="ACV57232.1"/>
    <property type="molecule type" value="Genomic_DNA"/>
</dbReference>
<proteinExistence type="predicted"/>
<dbReference type="PROSITE" id="PS50994">
    <property type="entry name" value="INTEGRASE"/>
    <property type="match status" value="1"/>
</dbReference>
<dbReference type="InterPro" id="IPR001584">
    <property type="entry name" value="Integrase_cat-core"/>
</dbReference>
<organism evidence="3 5">
    <name type="scientific">Alicyclobacillus acidocaldarius subsp. acidocaldarius (strain ATCC 27009 / DSM 446 / BCRC 14685 / JCM 5260 / KCTC 1825 / NBRC 15652 / NCIMB 11725 / NRRL B-14509 / 104-IA)</name>
    <name type="common">Bacillus acidocaldarius</name>
    <dbReference type="NCBI Taxonomy" id="521098"/>
    <lineage>
        <taxon>Bacteria</taxon>
        <taxon>Bacillati</taxon>
        <taxon>Bacillota</taxon>
        <taxon>Bacilli</taxon>
        <taxon>Bacillales</taxon>
        <taxon>Alicyclobacillaceae</taxon>
        <taxon>Alicyclobacillus</taxon>
    </lineage>
</organism>
<dbReference type="InterPro" id="IPR047797">
    <property type="entry name" value="ISNCY_transpos"/>
</dbReference>
<dbReference type="AlphaFoldDB" id="C8WQQ4"/>
<accession>C8WQQ4</accession>
<dbReference type="KEGG" id="aac:Aaci_0169"/>
<evidence type="ECO:0000256" key="1">
    <source>
        <dbReference type="SAM" id="MobiDB-lite"/>
    </source>
</evidence>
<gene>
    <name evidence="3" type="ordered locus">Aaci_0169</name>
    <name evidence="4" type="ordered locus">Aaci_0499</name>
</gene>
<reference evidence="5" key="1">
    <citation type="submission" date="2009-09" db="EMBL/GenBank/DDBJ databases">
        <title>The complete chromosome of Alicyclobacillus acidocaldarius subsp. acidocaldarius DSM 446.</title>
        <authorList>
            <consortium name="US DOE Joint Genome Institute (JGI-PGF)"/>
            <person name="Lucas S."/>
            <person name="Copeland A."/>
            <person name="Lapidus A."/>
            <person name="Glavina del Rio T."/>
            <person name="Dalin E."/>
            <person name="Tice H."/>
            <person name="Bruce D."/>
            <person name="Goodwin L."/>
            <person name="Pitluck S."/>
            <person name="Kyrpides N."/>
            <person name="Mavromatis K."/>
            <person name="Ivanova N."/>
            <person name="Ovchinnikova G."/>
            <person name="Chertkov O."/>
            <person name="Sims D."/>
            <person name="Brettin T."/>
            <person name="Detter J.C."/>
            <person name="Han C."/>
            <person name="Larimer F."/>
            <person name="Land M."/>
            <person name="Hauser L."/>
            <person name="Markowitz V."/>
            <person name="Cheng J.-F."/>
            <person name="Hugenholtz P."/>
            <person name="Woyke T."/>
            <person name="Wu D."/>
            <person name="Pukall R."/>
            <person name="Klenk H.-P."/>
            <person name="Eisen J.A."/>
        </authorList>
    </citation>
    <scope>NUCLEOTIDE SEQUENCE [LARGE SCALE GENOMIC DNA]</scope>
    <source>
        <strain evidence="5">ATCC 27009 / DSM 446 / BCRC 14685 / JCM 5260 / KCTC 1825 / NBRC 15652 / NCIMB 11725 / NRRL B-14509 / 104-IA</strain>
    </source>
</reference>
<evidence type="ECO:0000259" key="2">
    <source>
        <dbReference type="PROSITE" id="PS50994"/>
    </source>
</evidence>
<protein>
    <submittedName>
        <fullName evidence="3">Integrase catalytic region</fullName>
    </submittedName>
</protein>
<dbReference type="KEGG" id="aac:Aaci_0499"/>
<feature type="domain" description="Integrase catalytic" evidence="2">
    <location>
        <begin position="130"/>
        <end position="313"/>
    </location>
</feature>
<dbReference type="Pfam" id="PF13551">
    <property type="entry name" value="HTH_29"/>
    <property type="match status" value="1"/>
</dbReference>
<dbReference type="SUPFAM" id="SSF46689">
    <property type="entry name" value="Homeodomain-like"/>
    <property type="match status" value="1"/>
</dbReference>
<dbReference type="InterPro" id="IPR036397">
    <property type="entry name" value="RNaseH_sf"/>
</dbReference>
<evidence type="ECO:0000313" key="4">
    <source>
        <dbReference type="EMBL" id="ACV57557.1"/>
    </source>
</evidence>
<dbReference type="InterPro" id="IPR012337">
    <property type="entry name" value="RNaseH-like_sf"/>
</dbReference>
<keyword evidence="5" id="KW-1185">Reference proteome</keyword>
<feature type="region of interest" description="Disordered" evidence="1">
    <location>
        <begin position="387"/>
        <end position="434"/>
    </location>
</feature>
<dbReference type="Gene3D" id="3.30.420.10">
    <property type="entry name" value="Ribonuclease H-like superfamily/Ribonuclease H"/>
    <property type="match status" value="1"/>
</dbReference>
<sequence length="434" mass="49283">MRQEEARRLTVISKLIDGHLSVAQAAEYLQLSIRQVLRIKKRVLEEGEAGVIHKNRGRQPSHTLPQSLKHKIVALYQSDDYRGCNDTHFTELLAVRENIYVSTSTVRRILRAAGISAARKHRAPRSHRSRRRMPQAGLLWQMDASTFDWLEDRGPRLTLHAAIDDATGRIVGAAFARTECLEGYWSVLHHGITAYGIPVALYVDRHTIFRSPKADKLTIDEELAGVKPSTQLGRAVAELGISLTFARSPQAKGRIERLWETLQDRLTHELRLHRISTLEAANAFLPAFVERFNARFAVEPESPEPAYRPLAPHHNLHRILCYRAWRKVSPGQTISWKGQTYRIVPEQHRETLAPRSTVEVRVTTNGELWIVAGQGRLYRLEPCSKSPAVKRREDATPTPSRQPYKPPADHPWRRMTLGRPKPKLPTPSAEAISP</sequence>